<evidence type="ECO:0000313" key="1">
    <source>
        <dbReference type="EMBL" id="TRX42159.1"/>
    </source>
</evidence>
<proteinExistence type="predicted"/>
<comment type="caution">
    <text evidence="1">The sequence shown here is derived from an EMBL/GenBank/DDBJ whole genome shotgun (WGS) entry which is preliminary data.</text>
</comment>
<dbReference type="EMBL" id="VJZT01000002">
    <property type="protein sequence ID" value="TRX42159.1"/>
    <property type="molecule type" value="Genomic_DNA"/>
</dbReference>
<reference evidence="1 2" key="1">
    <citation type="submission" date="2019-07" db="EMBL/GenBank/DDBJ databases">
        <title>Novel species of Flavobacterium.</title>
        <authorList>
            <person name="Liu Q."/>
            <person name="Xin Y.-H."/>
        </authorList>
    </citation>
    <scope>NUCLEOTIDE SEQUENCE [LARGE SCALE GENOMIC DNA]</scope>
    <source>
        <strain evidence="1 2">LB1R34</strain>
    </source>
</reference>
<accession>A0A553EAR8</accession>
<protein>
    <recommendedName>
        <fullName evidence="3">Lipoprotein</fullName>
    </recommendedName>
</protein>
<dbReference type="Proteomes" id="UP000316371">
    <property type="component" value="Unassembled WGS sequence"/>
</dbReference>
<keyword evidence="2" id="KW-1185">Reference proteome</keyword>
<dbReference type="OrthoDB" id="1342599at2"/>
<evidence type="ECO:0008006" key="3">
    <source>
        <dbReference type="Google" id="ProtNLM"/>
    </source>
</evidence>
<name>A0A553EAR8_9FLAO</name>
<sequence>MVKRILIFSLLFVVLGCFTLKTEYGNRRFKTSYFKIKQNSNNDVYKYVDTNVVYKLISLKHNGLVTPNYNYRKYFLKFYDKGRVGKFDIFDINDNNCINPKKADMGFYNFNDGILQVEFYHIHPQGNFFHIDSMKLFKDSIVEYDDKFKEEAIHIKILIPKEWKRYKPDW</sequence>
<evidence type="ECO:0000313" key="2">
    <source>
        <dbReference type="Proteomes" id="UP000316371"/>
    </source>
</evidence>
<dbReference type="AlphaFoldDB" id="A0A553EAR8"/>
<gene>
    <name evidence="1" type="ORF">FNW21_02505</name>
</gene>
<dbReference type="RefSeq" id="WP_144255169.1">
    <property type="nucleotide sequence ID" value="NZ_VJZT01000002.1"/>
</dbReference>
<organism evidence="1 2">
    <name type="scientific">Flavobacterium restrictum</name>
    <dbReference type="NCBI Taxonomy" id="2594428"/>
    <lineage>
        <taxon>Bacteria</taxon>
        <taxon>Pseudomonadati</taxon>
        <taxon>Bacteroidota</taxon>
        <taxon>Flavobacteriia</taxon>
        <taxon>Flavobacteriales</taxon>
        <taxon>Flavobacteriaceae</taxon>
        <taxon>Flavobacterium</taxon>
    </lineage>
</organism>
<dbReference type="PROSITE" id="PS51257">
    <property type="entry name" value="PROKAR_LIPOPROTEIN"/>
    <property type="match status" value="1"/>
</dbReference>